<protein>
    <submittedName>
        <fullName evidence="1">Uncharacterized protein</fullName>
    </submittedName>
</protein>
<name>A0A8H4W5N4_9HELO</name>
<dbReference type="Proteomes" id="UP000566819">
    <property type="component" value="Unassembled WGS sequence"/>
</dbReference>
<comment type="caution">
    <text evidence="1">The sequence shown here is derived from an EMBL/GenBank/DDBJ whole genome shotgun (WGS) entry which is preliminary data.</text>
</comment>
<dbReference type="AlphaFoldDB" id="A0A8H4W5N4"/>
<dbReference type="EMBL" id="JAAMPI010000330">
    <property type="protein sequence ID" value="KAF4632625.1"/>
    <property type="molecule type" value="Genomic_DNA"/>
</dbReference>
<keyword evidence="2" id="KW-1185">Reference proteome</keyword>
<sequence length="174" mass="18906">MQPIVATIDCANGYISDALSANAHASLAWVGVGLLLPAQEVAFGEINNLWKDNKYEEDCALLVNRHKKTMEGVNLVGSDLSGLRKAVEDAQNKYERLELIGWLSSVDPSDNYNSALAYRQLGEVASEQVTRTRARLVTLAGSGISILSSSVIKYLQMGHDNNPRTVLGSSDRIT</sequence>
<evidence type="ECO:0000313" key="1">
    <source>
        <dbReference type="EMBL" id="KAF4632625.1"/>
    </source>
</evidence>
<reference evidence="1 2" key="1">
    <citation type="submission" date="2020-03" db="EMBL/GenBank/DDBJ databases">
        <title>Draft Genome Sequence of Cudoniella acicularis.</title>
        <authorList>
            <person name="Buettner E."/>
            <person name="Kellner H."/>
        </authorList>
    </citation>
    <scope>NUCLEOTIDE SEQUENCE [LARGE SCALE GENOMIC DNA]</scope>
    <source>
        <strain evidence="1 2">DSM 108380</strain>
    </source>
</reference>
<gene>
    <name evidence="1" type="ORF">G7Y89_g5505</name>
</gene>
<organism evidence="1 2">
    <name type="scientific">Cudoniella acicularis</name>
    <dbReference type="NCBI Taxonomy" id="354080"/>
    <lineage>
        <taxon>Eukaryota</taxon>
        <taxon>Fungi</taxon>
        <taxon>Dikarya</taxon>
        <taxon>Ascomycota</taxon>
        <taxon>Pezizomycotina</taxon>
        <taxon>Leotiomycetes</taxon>
        <taxon>Helotiales</taxon>
        <taxon>Tricladiaceae</taxon>
        <taxon>Cudoniella</taxon>
    </lineage>
</organism>
<proteinExistence type="predicted"/>
<accession>A0A8H4W5N4</accession>
<evidence type="ECO:0000313" key="2">
    <source>
        <dbReference type="Proteomes" id="UP000566819"/>
    </source>
</evidence>